<dbReference type="CDD" id="cd11297">
    <property type="entry name" value="PIN_LabA-like_N_1"/>
    <property type="match status" value="1"/>
</dbReference>
<dbReference type="PANTHER" id="PTHR35811">
    <property type="entry name" value="SLR1870 PROTEIN"/>
    <property type="match status" value="1"/>
</dbReference>
<proteinExistence type="predicted"/>
<feature type="domain" description="NYN" evidence="1">
    <location>
        <begin position="217"/>
        <end position="363"/>
    </location>
</feature>
<evidence type="ECO:0000313" key="2">
    <source>
        <dbReference type="EMBL" id="MBD2737845.1"/>
    </source>
</evidence>
<dbReference type="Pfam" id="PF01936">
    <property type="entry name" value="NYN"/>
    <property type="match status" value="1"/>
</dbReference>
<accession>A0ABR8KFM6</accession>
<dbReference type="PANTHER" id="PTHR35811:SF1">
    <property type="entry name" value="HTH OST-TYPE DOMAIN-CONTAINING PROTEIN"/>
    <property type="match status" value="1"/>
</dbReference>
<sequence>MPNEAANNEQTFLISLLKATYQNQELYPILQDNLSKLNDNLALMLRKWVSDRFAKEPANAINIARVIVKLSTTIQSFEQGNPAINLEIAIAGYETVLQIYNREKFPKESNIVQQALITAYQQRQHTLSKTLGELQQQTVQTQTQIKIVTEQLQQELQQANLQFKDLNTIIRHFKQQAISSDSTSLITELHDLKQRQIRLEEFTNTANDLPKIEKFNTAIFYDIENLTMGRNEPNLNFSLKQIQTDVEKVGMVNKIAIQCAYADWSDSRLRLLKNQIQELGIEAVQIFDYSHKRNAADMQLAIDVMELAQSRPTLEVFVIVSGDGAFAALAKKLHEYGKSVIGCAYEGQMNRVLKSVCDRFIPIPAPQVKIEDIQVTEVTEDNLFNDEIFVKTNKILQELQQNSQQASQLQKAGISMSQIHQILRNNIPDFDEKWKKYNSKFTNFIKRIIEESNTGLDISNNKLIWKEKLNTISHGSSKKAIKGLNNSSINLKEIAVTAKV</sequence>
<keyword evidence="3" id="KW-1185">Reference proteome</keyword>
<evidence type="ECO:0000259" key="1">
    <source>
        <dbReference type="Pfam" id="PF01936"/>
    </source>
</evidence>
<name>A0ABR8KFM6_9NOSO</name>
<comment type="caution">
    <text evidence="2">The sequence shown here is derived from an EMBL/GenBank/DDBJ whole genome shotgun (WGS) entry which is preliminary data.</text>
</comment>
<evidence type="ECO:0000313" key="3">
    <source>
        <dbReference type="Proteomes" id="UP000637383"/>
    </source>
</evidence>
<dbReference type="EMBL" id="JACJTU010000038">
    <property type="protein sequence ID" value="MBD2737845.1"/>
    <property type="molecule type" value="Genomic_DNA"/>
</dbReference>
<gene>
    <name evidence="2" type="ORF">H6H03_28830</name>
</gene>
<protein>
    <submittedName>
        <fullName evidence="2">NYN domain-containing protein</fullName>
    </submittedName>
</protein>
<dbReference type="Proteomes" id="UP000637383">
    <property type="component" value="Unassembled WGS sequence"/>
</dbReference>
<dbReference type="InterPro" id="IPR021139">
    <property type="entry name" value="NYN"/>
</dbReference>
<dbReference type="Gene3D" id="3.40.50.1010">
    <property type="entry name" value="5'-nuclease"/>
    <property type="match status" value="1"/>
</dbReference>
<dbReference type="RefSeq" id="WP_190958413.1">
    <property type="nucleotide sequence ID" value="NZ_JACJTU010000038.1"/>
</dbReference>
<organism evidence="2 3">
    <name type="scientific">Nostoc paludosum FACHB-159</name>
    <dbReference type="NCBI Taxonomy" id="2692908"/>
    <lineage>
        <taxon>Bacteria</taxon>
        <taxon>Bacillati</taxon>
        <taxon>Cyanobacteriota</taxon>
        <taxon>Cyanophyceae</taxon>
        <taxon>Nostocales</taxon>
        <taxon>Nostocaceae</taxon>
        <taxon>Nostoc</taxon>
    </lineage>
</organism>
<reference evidence="2 3" key="1">
    <citation type="journal article" date="2020" name="ISME J.">
        <title>Comparative genomics reveals insights into cyanobacterial evolution and habitat adaptation.</title>
        <authorList>
            <person name="Chen M.Y."/>
            <person name="Teng W.K."/>
            <person name="Zhao L."/>
            <person name="Hu C.X."/>
            <person name="Zhou Y.K."/>
            <person name="Han B.P."/>
            <person name="Song L.R."/>
            <person name="Shu W.S."/>
        </authorList>
    </citation>
    <scope>NUCLEOTIDE SEQUENCE [LARGE SCALE GENOMIC DNA]</scope>
    <source>
        <strain evidence="2 3">FACHB-159</strain>
    </source>
</reference>